<dbReference type="Proteomes" id="UP000005824">
    <property type="component" value="Unassembled WGS sequence"/>
</dbReference>
<protein>
    <submittedName>
        <fullName evidence="3">Cyclase/dehydrase</fullName>
    </submittedName>
</protein>
<sequence length="147" mass="17118">MPGLHTGNFIHIRAPREKIFALVSDLNRWPELLSHYRYVRTLETNERGSIVQMAASRSGIPISWVSEYRADEHALELHFEHLRKWTKGMKVVWTLTPTRDGTRVEIIHDLKFRIPFLGWLAEPIICGFFIENIANKTLAAFKAHLEQ</sequence>
<dbReference type="InterPro" id="IPR005031">
    <property type="entry name" value="COQ10_START"/>
</dbReference>
<dbReference type="Gene3D" id="3.30.530.20">
    <property type="match status" value="1"/>
</dbReference>
<reference evidence="3 4" key="1">
    <citation type="journal article" date="2011" name="J. Bacteriol.">
        <title>Genome sequence of Chthoniobacter flavus Ellin428, an aerobic heterotrophic soil bacterium.</title>
        <authorList>
            <person name="Kant R."/>
            <person name="van Passel M.W."/>
            <person name="Palva A."/>
            <person name="Lucas S."/>
            <person name="Lapidus A."/>
            <person name="Glavina Del Rio T."/>
            <person name="Dalin E."/>
            <person name="Tice H."/>
            <person name="Bruce D."/>
            <person name="Goodwin L."/>
            <person name="Pitluck S."/>
            <person name="Larimer F.W."/>
            <person name="Land M.L."/>
            <person name="Hauser L."/>
            <person name="Sangwan P."/>
            <person name="de Vos W.M."/>
            <person name="Janssen P.H."/>
            <person name="Smidt H."/>
        </authorList>
    </citation>
    <scope>NUCLEOTIDE SEQUENCE [LARGE SCALE GENOMIC DNA]</scope>
    <source>
        <strain evidence="3 4">Ellin428</strain>
    </source>
</reference>
<dbReference type="SUPFAM" id="SSF55961">
    <property type="entry name" value="Bet v1-like"/>
    <property type="match status" value="1"/>
</dbReference>
<proteinExistence type="inferred from homology"/>
<dbReference type="EMBL" id="ABVL01000004">
    <property type="protein sequence ID" value="EDY20465.1"/>
    <property type="molecule type" value="Genomic_DNA"/>
</dbReference>
<gene>
    <name evidence="3" type="ORF">CfE428DRAFT_1662</name>
</gene>
<feature type="domain" description="Coenzyme Q-binding protein COQ10 START" evidence="2">
    <location>
        <begin position="12"/>
        <end position="126"/>
    </location>
</feature>
<name>B4CYC4_9BACT</name>
<dbReference type="STRING" id="497964.CfE428DRAFT_1662"/>
<evidence type="ECO:0000259" key="2">
    <source>
        <dbReference type="Pfam" id="PF03364"/>
    </source>
</evidence>
<evidence type="ECO:0000256" key="1">
    <source>
        <dbReference type="ARBA" id="ARBA00008918"/>
    </source>
</evidence>
<evidence type="ECO:0000313" key="4">
    <source>
        <dbReference type="Proteomes" id="UP000005824"/>
    </source>
</evidence>
<comment type="caution">
    <text evidence="3">The sequence shown here is derived from an EMBL/GenBank/DDBJ whole genome shotgun (WGS) entry which is preliminary data.</text>
</comment>
<dbReference type="InParanoid" id="B4CYC4"/>
<dbReference type="eggNOG" id="COG2867">
    <property type="taxonomic scope" value="Bacteria"/>
</dbReference>
<dbReference type="AlphaFoldDB" id="B4CYC4"/>
<keyword evidence="4" id="KW-1185">Reference proteome</keyword>
<accession>B4CYC4</accession>
<comment type="similarity">
    <text evidence="1">Belongs to the ribosome association toxin RatA family.</text>
</comment>
<evidence type="ECO:0000313" key="3">
    <source>
        <dbReference type="EMBL" id="EDY20465.1"/>
    </source>
</evidence>
<dbReference type="Pfam" id="PF03364">
    <property type="entry name" value="Polyketide_cyc"/>
    <property type="match status" value="1"/>
</dbReference>
<dbReference type="InterPro" id="IPR023393">
    <property type="entry name" value="START-like_dom_sf"/>
</dbReference>
<organism evidence="3 4">
    <name type="scientific">Chthoniobacter flavus Ellin428</name>
    <dbReference type="NCBI Taxonomy" id="497964"/>
    <lineage>
        <taxon>Bacteria</taxon>
        <taxon>Pseudomonadati</taxon>
        <taxon>Verrucomicrobiota</taxon>
        <taxon>Spartobacteria</taxon>
        <taxon>Chthoniobacterales</taxon>
        <taxon>Chthoniobacteraceae</taxon>
        <taxon>Chthoniobacter</taxon>
    </lineage>
</organism>